<dbReference type="Proteomes" id="UP000887577">
    <property type="component" value="Unplaced"/>
</dbReference>
<sequence length="121" mass="13035">MVVLNFIIIYLNLLLFCNACFPTPTVEPGPTIMCDPTTCPDPMVAPAMLGPIMTDSTSCDTTRTVECTMPGMMRIQYNGDTSVTYGPGPLILTCDETTMQYTFEGMSSMPEQLTGGVVCVA</sequence>
<protein>
    <submittedName>
        <fullName evidence="3">Uncharacterized protein</fullName>
    </submittedName>
</protein>
<proteinExistence type="predicted"/>
<accession>A0A914Z720</accession>
<evidence type="ECO:0000256" key="1">
    <source>
        <dbReference type="SAM" id="SignalP"/>
    </source>
</evidence>
<feature type="chain" id="PRO_5037553032" evidence="1">
    <location>
        <begin position="20"/>
        <end position="121"/>
    </location>
</feature>
<keyword evidence="2" id="KW-1185">Reference proteome</keyword>
<dbReference type="AlphaFoldDB" id="A0A914Z720"/>
<keyword evidence="1" id="KW-0732">Signal</keyword>
<evidence type="ECO:0000313" key="3">
    <source>
        <dbReference type="WBParaSite" id="PSU_v2.g7701.t1"/>
    </source>
</evidence>
<name>A0A914Z720_9BILA</name>
<feature type="signal peptide" evidence="1">
    <location>
        <begin position="1"/>
        <end position="19"/>
    </location>
</feature>
<reference evidence="3" key="1">
    <citation type="submission" date="2022-11" db="UniProtKB">
        <authorList>
            <consortium name="WormBaseParasite"/>
        </authorList>
    </citation>
    <scope>IDENTIFICATION</scope>
</reference>
<organism evidence="2 3">
    <name type="scientific">Panagrolaimus superbus</name>
    <dbReference type="NCBI Taxonomy" id="310955"/>
    <lineage>
        <taxon>Eukaryota</taxon>
        <taxon>Metazoa</taxon>
        <taxon>Ecdysozoa</taxon>
        <taxon>Nematoda</taxon>
        <taxon>Chromadorea</taxon>
        <taxon>Rhabditida</taxon>
        <taxon>Tylenchina</taxon>
        <taxon>Panagrolaimomorpha</taxon>
        <taxon>Panagrolaimoidea</taxon>
        <taxon>Panagrolaimidae</taxon>
        <taxon>Panagrolaimus</taxon>
    </lineage>
</organism>
<evidence type="ECO:0000313" key="2">
    <source>
        <dbReference type="Proteomes" id="UP000887577"/>
    </source>
</evidence>
<dbReference type="WBParaSite" id="PSU_v2.g7701.t1">
    <property type="protein sequence ID" value="PSU_v2.g7701.t1"/>
    <property type="gene ID" value="PSU_v2.g7701"/>
</dbReference>